<name>A0A7D9HH84_PARCT</name>
<evidence type="ECO:0000256" key="3">
    <source>
        <dbReference type="ARBA" id="ARBA00022786"/>
    </source>
</evidence>
<dbReference type="Pfam" id="PF00400">
    <property type="entry name" value="WD40"/>
    <property type="match status" value="4"/>
</dbReference>
<dbReference type="PROSITE" id="PS00678">
    <property type="entry name" value="WD_REPEATS_1"/>
    <property type="match status" value="3"/>
</dbReference>
<sequence>MSGRSRRPRRIDLNRATADDLANISGIGKGKAIEIVDMREALGGFSTVDDLRSIRGISIGFLDTNKELFYCSPRSKIHIDLKSSSSRDERSNSRRSLRNRLSDIECRGDDTIPLKRKSSQKPEVTVPEKRLCPEGGNESDSCDGANTITQQHTNSFTCPPEMEDWLQVFNTWAQDQKKRALDELMERCNPPIIRHVMSSIEPRFQRDFISLLPNELAFYVLGFLGPKDLVQAAQTCKYWRILCDDNLLWKEKCNEYGIDDEPIMSPKPTRRKTSSGGNNRVNLTTNHSPYKKMFLTKHKIAMNWRYGPLNAHKILKGHDDYVITCLQFSSNRIVSGSDDHTLKVWSAITGKCLRTLVGHTGGVWASQMEGNLIVSGSTDRTLKVWNADTGQCIHTLYGHTSTVRCMDIHGKVAVSGSRDATLRVWDIEAGTCLHVLVGHVAAVRCVKYDGRRIVSGAYDYVVKVWDPETEQCIHTLQGHSNRVYSLQFDGVYIVSGSLDTSIRVWHVDTGQCLHTLVGHQSLTSGMELRNNILVSGNADSTVKIWDITTGQCLQTLAGSNKHQSAVTCLQFNKKFVITSSDDGTVKLWDRLTGEFIRDLVKLDSGGSGGVVWRVRCNETKLVCAVGSRNGTEETKLLVLDFGVSE</sequence>
<dbReference type="CDD" id="cd22133">
    <property type="entry name" value="F-box_FBXW7"/>
    <property type="match status" value="1"/>
</dbReference>
<feature type="compositionally biased region" description="Basic and acidic residues" evidence="4">
    <location>
        <begin position="100"/>
        <end position="113"/>
    </location>
</feature>
<gene>
    <name evidence="6" type="ORF">PACLA_8A035998</name>
</gene>
<dbReference type="InterPro" id="IPR020472">
    <property type="entry name" value="WD40_PAC1"/>
</dbReference>
<dbReference type="Proteomes" id="UP001152795">
    <property type="component" value="Unassembled WGS sequence"/>
</dbReference>
<dbReference type="Pfam" id="PF25178">
    <property type="entry name" value="Beta-prop_WDR41"/>
    <property type="match status" value="1"/>
</dbReference>
<dbReference type="Gene3D" id="2.130.10.10">
    <property type="entry name" value="YVTN repeat-like/Quinoprotein amine dehydrogenase"/>
    <property type="match status" value="1"/>
</dbReference>
<evidence type="ECO:0000256" key="4">
    <source>
        <dbReference type="SAM" id="MobiDB-lite"/>
    </source>
</evidence>
<dbReference type="GO" id="GO:0010992">
    <property type="term" value="P:ubiquitin recycling"/>
    <property type="evidence" value="ECO:0007669"/>
    <property type="project" value="TreeGrafter"/>
</dbReference>
<protein>
    <submittedName>
        <fullName evidence="6">F-box WD repeat-containing 7-like</fullName>
    </submittedName>
</protein>
<dbReference type="PANTHER" id="PTHR19849:SF1">
    <property type="entry name" value="F-BOX_WD REPEAT-CONTAINING PROTEIN 7"/>
    <property type="match status" value="1"/>
</dbReference>
<dbReference type="EMBL" id="CACRXK020000777">
    <property type="protein sequence ID" value="CAB3984722.1"/>
    <property type="molecule type" value="Genomic_DNA"/>
</dbReference>
<dbReference type="InterPro" id="IPR015943">
    <property type="entry name" value="WD40/YVTN_repeat-like_dom_sf"/>
</dbReference>
<reference evidence="6" key="1">
    <citation type="submission" date="2020-04" db="EMBL/GenBank/DDBJ databases">
        <authorList>
            <person name="Alioto T."/>
            <person name="Alioto T."/>
            <person name="Gomez Garrido J."/>
        </authorList>
    </citation>
    <scope>NUCLEOTIDE SEQUENCE</scope>
    <source>
        <strain evidence="6">A484AB</strain>
    </source>
</reference>
<dbReference type="Pfam" id="PF12836">
    <property type="entry name" value="HHH_3"/>
    <property type="match status" value="1"/>
</dbReference>
<dbReference type="SUPFAM" id="SSF50978">
    <property type="entry name" value="WD40 repeat-like"/>
    <property type="match status" value="1"/>
</dbReference>
<evidence type="ECO:0000256" key="2">
    <source>
        <dbReference type="ARBA" id="ARBA00022737"/>
    </source>
</evidence>
<dbReference type="PROSITE" id="PS50082">
    <property type="entry name" value="WD_REPEATS_2"/>
    <property type="match status" value="7"/>
</dbReference>
<evidence type="ECO:0000313" key="6">
    <source>
        <dbReference type="EMBL" id="CAB3984722.1"/>
    </source>
</evidence>
<dbReference type="GO" id="GO:0043130">
    <property type="term" value="F:ubiquitin binding"/>
    <property type="evidence" value="ECO:0007669"/>
    <property type="project" value="TreeGrafter"/>
</dbReference>
<evidence type="ECO:0000313" key="7">
    <source>
        <dbReference type="Proteomes" id="UP001152795"/>
    </source>
</evidence>
<dbReference type="FunFam" id="1.20.1280.50:FF:000133">
    <property type="entry name" value="F-box and WD repeat domain-containing 7"/>
    <property type="match status" value="1"/>
</dbReference>
<dbReference type="SMART" id="SM00256">
    <property type="entry name" value="FBOX"/>
    <property type="match status" value="1"/>
</dbReference>
<dbReference type="SUPFAM" id="SSF81383">
    <property type="entry name" value="F-box domain"/>
    <property type="match status" value="1"/>
</dbReference>
<dbReference type="InterPro" id="IPR001680">
    <property type="entry name" value="WD40_rpt"/>
</dbReference>
<dbReference type="PANTHER" id="PTHR19849">
    <property type="entry name" value="PHOSPHOLIPASE A-2-ACTIVATING PROTEIN"/>
    <property type="match status" value="1"/>
</dbReference>
<keyword evidence="2" id="KW-0677">Repeat</keyword>
<dbReference type="GO" id="GO:0050793">
    <property type="term" value="P:regulation of developmental process"/>
    <property type="evidence" value="ECO:0007669"/>
    <property type="project" value="UniProtKB-ARBA"/>
</dbReference>
<dbReference type="SUPFAM" id="SSF47781">
    <property type="entry name" value="RuvA domain 2-like"/>
    <property type="match status" value="1"/>
</dbReference>
<dbReference type="AlphaFoldDB" id="A0A7D9HH84"/>
<accession>A0A7D9HH84</accession>
<dbReference type="InterPro" id="IPR019775">
    <property type="entry name" value="WD40_repeat_CS"/>
</dbReference>
<dbReference type="CDD" id="cd00200">
    <property type="entry name" value="WD40"/>
    <property type="match status" value="1"/>
</dbReference>
<dbReference type="Pfam" id="PF12937">
    <property type="entry name" value="F-box-like"/>
    <property type="match status" value="1"/>
</dbReference>
<dbReference type="InterPro" id="IPR036047">
    <property type="entry name" value="F-box-like_dom_sf"/>
</dbReference>
<organism evidence="6 7">
    <name type="scientific">Paramuricea clavata</name>
    <name type="common">Red gorgonian</name>
    <name type="synonym">Violescent sea-whip</name>
    <dbReference type="NCBI Taxonomy" id="317549"/>
    <lineage>
        <taxon>Eukaryota</taxon>
        <taxon>Metazoa</taxon>
        <taxon>Cnidaria</taxon>
        <taxon>Anthozoa</taxon>
        <taxon>Octocorallia</taxon>
        <taxon>Malacalcyonacea</taxon>
        <taxon>Plexauridae</taxon>
        <taxon>Paramuricea</taxon>
    </lineage>
</organism>
<evidence type="ECO:0000256" key="1">
    <source>
        <dbReference type="ARBA" id="ARBA00022574"/>
    </source>
</evidence>
<keyword evidence="7" id="KW-1185">Reference proteome</keyword>
<evidence type="ECO:0000259" key="5">
    <source>
        <dbReference type="PROSITE" id="PS50181"/>
    </source>
</evidence>
<dbReference type="InterPro" id="IPR001810">
    <property type="entry name" value="F-box_dom"/>
</dbReference>
<dbReference type="Gene3D" id="1.10.150.280">
    <property type="entry name" value="AF1531-like domain"/>
    <property type="match status" value="1"/>
</dbReference>
<feature type="compositionally biased region" description="Basic and acidic residues" evidence="4">
    <location>
        <begin position="82"/>
        <end position="92"/>
    </location>
</feature>
<dbReference type="FunFam" id="2.130.10.10:FF:000032">
    <property type="entry name" value="F-box/WD repeat-containing protein 7 isoform X1"/>
    <property type="match status" value="1"/>
</dbReference>
<dbReference type="SMART" id="SM00320">
    <property type="entry name" value="WD40"/>
    <property type="match status" value="8"/>
</dbReference>
<dbReference type="OrthoDB" id="190105at2759"/>
<dbReference type="InterPro" id="IPR010994">
    <property type="entry name" value="RuvA_2-like"/>
</dbReference>
<proteinExistence type="predicted"/>
<dbReference type="GO" id="GO:0005634">
    <property type="term" value="C:nucleus"/>
    <property type="evidence" value="ECO:0007669"/>
    <property type="project" value="TreeGrafter"/>
</dbReference>
<keyword evidence="1" id="KW-0853">WD repeat</keyword>
<feature type="region of interest" description="Disordered" evidence="4">
    <location>
        <begin position="82"/>
        <end position="141"/>
    </location>
</feature>
<dbReference type="Gene3D" id="1.20.1280.50">
    <property type="match status" value="1"/>
</dbReference>
<dbReference type="PROSITE" id="PS50181">
    <property type="entry name" value="FBOX"/>
    <property type="match status" value="1"/>
</dbReference>
<dbReference type="GO" id="GO:0043161">
    <property type="term" value="P:proteasome-mediated ubiquitin-dependent protein catabolic process"/>
    <property type="evidence" value="ECO:0007669"/>
    <property type="project" value="TreeGrafter"/>
</dbReference>
<keyword evidence="3" id="KW-0833">Ubl conjugation pathway</keyword>
<dbReference type="PROSITE" id="PS50294">
    <property type="entry name" value="WD_REPEATS_REGION"/>
    <property type="match status" value="6"/>
</dbReference>
<dbReference type="PRINTS" id="PR00320">
    <property type="entry name" value="GPROTEINBRPT"/>
</dbReference>
<dbReference type="InterPro" id="IPR036322">
    <property type="entry name" value="WD40_repeat_dom_sf"/>
</dbReference>
<feature type="domain" description="F-box" evidence="5">
    <location>
        <begin position="206"/>
        <end position="252"/>
    </location>
</feature>
<comment type="caution">
    <text evidence="6">The sequence shown here is derived from an EMBL/GenBank/DDBJ whole genome shotgun (WGS) entry which is preliminary data.</text>
</comment>
<dbReference type="GO" id="GO:0005737">
    <property type="term" value="C:cytoplasm"/>
    <property type="evidence" value="ECO:0007669"/>
    <property type="project" value="TreeGrafter"/>
</dbReference>
<dbReference type="InterPro" id="IPR040102">
    <property type="entry name" value="WDR41"/>
</dbReference>